<evidence type="ECO:0000256" key="2">
    <source>
        <dbReference type="SAM" id="SignalP"/>
    </source>
</evidence>
<dbReference type="PANTHER" id="PTHR21666:SF289">
    <property type="entry name" value="L-ALA--D-GLU ENDOPEPTIDASE"/>
    <property type="match status" value="1"/>
</dbReference>
<accession>A0A918AIV3</accession>
<dbReference type="PANTHER" id="PTHR21666">
    <property type="entry name" value="PEPTIDASE-RELATED"/>
    <property type="match status" value="1"/>
</dbReference>
<keyword evidence="1 2" id="KW-0732">Signal</keyword>
<dbReference type="Pfam" id="PF01551">
    <property type="entry name" value="Peptidase_M23"/>
    <property type="match status" value="1"/>
</dbReference>
<dbReference type="InterPro" id="IPR016047">
    <property type="entry name" value="M23ase_b-sheet_dom"/>
</dbReference>
<evidence type="ECO:0000313" key="5">
    <source>
        <dbReference type="Proteomes" id="UP000639606"/>
    </source>
</evidence>
<evidence type="ECO:0000259" key="3">
    <source>
        <dbReference type="Pfam" id="PF01551"/>
    </source>
</evidence>
<dbReference type="InterPro" id="IPR050570">
    <property type="entry name" value="Cell_wall_metabolism_enzyme"/>
</dbReference>
<dbReference type="Gene3D" id="2.70.70.10">
    <property type="entry name" value="Glucose Permease (Domain IIA)"/>
    <property type="match status" value="1"/>
</dbReference>
<protein>
    <recommendedName>
        <fullName evidence="3">M23ase beta-sheet core domain-containing protein</fullName>
    </recommendedName>
</protein>
<dbReference type="AlphaFoldDB" id="A0A918AIV3"/>
<name>A0A918AIV3_9PSEU</name>
<sequence length="182" mass="19125">MTPTMRTLLVMALTLLVAPPAAAAPVRFGWPLAPPHPVVRPFQPPATPYGPGHRGVDLGAPPGAQVLAAGDAVVVHAAVLADRPLVSLLHAGGLRTTYEPVHPTVRPGQRVNRGTPIGTLRPGHQGCPTAACLHWGATRAALGTTPRSRGYLNPLRLLTPPRVRLLPVTPIRQPPPEATPTR</sequence>
<dbReference type="CDD" id="cd12797">
    <property type="entry name" value="M23_peptidase"/>
    <property type="match status" value="1"/>
</dbReference>
<dbReference type="SUPFAM" id="SSF51261">
    <property type="entry name" value="Duplicated hybrid motif"/>
    <property type="match status" value="1"/>
</dbReference>
<evidence type="ECO:0000313" key="4">
    <source>
        <dbReference type="EMBL" id="GGP47854.1"/>
    </source>
</evidence>
<evidence type="ECO:0000256" key="1">
    <source>
        <dbReference type="ARBA" id="ARBA00022729"/>
    </source>
</evidence>
<feature type="chain" id="PRO_5036742548" description="M23ase beta-sheet core domain-containing protein" evidence="2">
    <location>
        <begin position="24"/>
        <end position="182"/>
    </location>
</feature>
<comment type="caution">
    <text evidence="4">The sequence shown here is derived from an EMBL/GenBank/DDBJ whole genome shotgun (WGS) entry which is preliminary data.</text>
</comment>
<gene>
    <name evidence="4" type="ORF">GCM10010185_19650</name>
</gene>
<organism evidence="4 5">
    <name type="scientific">Saccharothrix coeruleofusca</name>
    <dbReference type="NCBI Taxonomy" id="33919"/>
    <lineage>
        <taxon>Bacteria</taxon>
        <taxon>Bacillati</taxon>
        <taxon>Actinomycetota</taxon>
        <taxon>Actinomycetes</taxon>
        <taxon>Pseudonocardiales</taxon>
        <taxon>Pseudonocardiaceae</taxon>
        <taxon>Saccharothrix</taxon>
    </lineage>
</organism>
<reference evidence="4" key="1">
    <citation type="journal article" date="2014" name="Int. J. Syst. Evol. Microbiol.">
        <title>Complete genome sequence of Corynebacterium casei LMG S-19264T (=DSM 44701T), isolated from a smear-ripened cheese.</title>
        <authorList>
            <consortium name="US DOE Joint Genome Institute (JGI-PGF)"/>
            <person name="Walter F."/>
            <person name="Albersmeier A."/>
            <person name="Kalinowski J."/>
            <person name="Ruckert C."/>
        </authorList>
    </citation>
    <scope>NUCLEOTIDE SEQUENCE</scope>
    <source>
        <strain evidence="4">JCM 3313</strain>
    </source>
</reference>
<dbReference type="EMBL" id="BMRG01000003">
    <property type="protein sequence ID" value="GGP47854.1"/>
    <property type="molecule type" value="Genomic_DNA"/>
</dbReference>
<dbReference type="Proteomes" id="UP000639606">
    <property type="component" value="Unassembled WGS sequence"/>
</dbReference>
<feature type="signal peptide" evidence="2">
    <location>
        <begin position="1"/>
        <end position="23"/>
    </location>
</feature>
<proteinExistence type="predicted"/>
<keyword evidence="5" id="KW-1185">Reference proteome</keyword>
<reference evidence="4" key="2">
    <citation type="submission" date="2020-09" db="EMBL/GenBank/DDBJ databases">
        <authorList>
            <person name="Sun Q."/>
            <person name="Ohkuma M."/>
        </authorList>
    </citation>
    <scope>NUCLEOTIDE SEQUENCE</scope>
    <source>
        <strain evidence="4">JCM 3313</strain>
    </source>
</reference>
<feature type="domain" description="M23ase beta-sheet core" evidence="3">
    <location>
        <begin position="52"/>
        <end position="138"/>
    </location>
</feature>
<dbReference type="GO" id="GO:0004222">
    <property type="term" value="F:metalloendopeptidase activity"/>
    <property type="evidence" value="ECO:0007669"/>
    <property type="project" value="TreeGrafter"/>
</dbReference>
<dbReference type="InterPro" id="IPR011055">
    <property type="entry name" value="Dup_hybrid_motif"/>
</dbReference>